<organism evidence="1 2">
    <name type="scientific">Trichoderma harzianum CBS 226.95</name>
    <dbReference type="NCBI Taxonomy" id="983964"/>
    <lineage>
        <taxon>Eukaryota</taxon>
        <taxon>Fungi</taxon>
        <taxon>Dikarya</taxon>
        <taxon>Ascomycota</taxon>
        <taxon>Pezizomycotina</taxon>
        <taxon>Sordariomycetes</taxon>
        <taxon>Hypocreomycetidae</taxon>
        <taxon>Hypocreales</taxon>
        <taxon>Hypocreaceae</taxon>
        <taxon>Trichoderma</taxon>
    </lineage>
</organism>
<sequence length="128" mass="14034">MSFAQPTGIAPCLTYIALVISTSTGAQSLDLDGLGTGNLSLPPEATPPATRQRITVHTDGVPSFRTPMRRAWAIFRWRRLVLSKFGAWAFGRCSPARVPYRSAERDETSLSQFGSKYLGAEYLHCGQN</sequence>
<protein>
    <submittedName>
        <fullName evidence="1">Uncharacterized protein</fullName>
    </submittedName>
</protein>
<reference evidence="1 2" key="1">
    <citation type="submission" date="2016-07" db="EMBL/GenBank/DDBJ databases">
        <title>Multiple horizontal gene transfer events from other fungi enriched the ability of initially mycotrophic Trichoderma (Ascomycota) to feed on dead plant biomass.</title>
        <authorList>
            <consortium name="DOE Joint Genome Institute"/>
            <person name="Aerts A."/>
            <person name="Atanasova L."/>
            <person name="Chenthamara K."/>
            <person name="Zhang J."/>
            <person name="Grujic M."/>
            <person name="Henrissat B."/>
            <person name="Kuo A."/>
            <person name="Salamov A."/>
            <person name="Lipzen A."/>
            <person name="Labutti K."/>
            <person name="Barry K."/>
            <person name="Miao Y."/>
            <person name="Rahimi M.J."/>
            <person name="Shen Q."/>
            <person name="Grigoriev I.V."/>
            <person name="Kubicek C.P."/>
            <person name="Druzhinina I.S."/>
        </authorList>
    </citation>
    <scope>NUCLEOTIDE SEQUENCE [LARGE SCALE GENOMIC DNA]</scope>
    <source>
        <strain evidence="1 2">CBS 226.95</strain>
    </source>
</reference>
<accession>A0A2T3ZT71</accession>
<proteinExistence type="predicted"/>
<dbReference type="RefSeq" id="XP_024767675.1">
    <property type="nucleotide sequence ID" value="XM_024914594.1"/>
</dbReference>
<name>A0A2T3ZT71_TRIHA</name>
<keyword evidence="2" id="KW-1185">Reference proteome</keyword>
<dbReference type="AlphaFoldDB" id="A0A2T3ZT71"/>
<gene>
    <name evidence="1" type="ORF">M431DRAFT_364815</name>
</gene>
<evidence type="ECO:0000313" key="1">
    <source>
        <dbReference type="EMBL" id="PTB47998.1"/>
    </source>
</evidence>
<dbReference type="EMBL" id="KZ679704">
    <property type="protein sequence ID" value="PTB47998.1"/>
    <property type="molecule type" value="Genomic_DNA"/>
</dbReference>
<dbReference type="GeneID" id="36623159"/>
<evidence type="ECO:0000313" key="2">
    <source>
        <dbReference type="Proteomes" id="UP000241690"/>
    </source>
</evidence>
<dbReference type="Proteomes" id="UP000241690">
    <property type="component" value="Unassembled WGS sequence"/>
</dbReference>